<keyword evidence="2" id="KW-1133">Transmembrane helix</keyword>
<evidence type="ECO:0000256" key="3">
    <source>
        <dbReference type="SAM" id="SignalP"/>
    </source>
</evidence>
<dbReference type="EMBL" id="MCOG01000191">
    <property type="protein sequence ID" value="ORY27697.1"/>
    <property type="molecule type" value="Genomic_DNA"/>
</dbReference>
<protein>
    <submittedName>
        <fullName evidence="4">Uncharacterized protein</fullName>
    </submittedName>
</protein>
<comment type="caution">
    <text evidence="4">The sequence shown here is derived from an EMBL/GenBank/DDBJ whole genome shotgun (WGS) entry which is preliminary data.</text>
</comment>
<feature type="signal peptide" evidence="3">
    <location>
        <begin position="1"/>
        <end position="22"/>
    </location>
</feature>
<keyword evidence="2" id="KW-0812">Transmembrane</keyword>
<organism evidence="4 5">
    <name type="scientific">Neocallimastix californiae</name>
    <dbReference type="NCBI Taxonomy" id="1754190"/>
    <lineage>
        <taxon>Eukaryota</taxon>
        <taxon>Fungi</taxon>
        <taxon>Fungi incertae sedis</taxon>
        <taxon>Chytridiomycota</taxon>
        <taxon>Chytridiomycota incertae sedis</taxon>
        <taxon>Neocallimastigomycetes</taxon>
        <taxon>Neocallimastigales</taxon>
        <taxon>Neocallimastigaceae</taxon>
        <taxon>Neocallimastix</taxon>
    </lineage>
</organism>
<proteinExistence type="predicted"/>
<evidence type="ECO:0000256" key="2">
    <source>
        <dbReference type="SAM" id="Phobius"/>
    </source>
</evidence>
<reference evidence="4 5" key="1">
    <citation type="submission" date="2016-08" db="EMBL/GenBank/DDBJ databases">
        <title>A Parts List for Fungal Cellulosomes Revealed by Comparative Genomics.</title>
        <authorList>
            <consortium name="DOE Joint Genome Institute"/>
            <person name="Haitjema C.H."/>
            <person name="Gilmore S.P."/>
            <person name="Henske J.K."/>
            <person name="Solomon K.V."/>
            <person name="De Groot R."/>
            <person name="Kuo A."/>
            <person name="Mondo S.J."/>
            <person name="Salamov A.A."/>
            <person name="Labutti K."/>
            <person name="Zhao Z."/>
            <person name="Chiniquy J."/>
            <person name="Barry K."/>
            <person name="Brewer H.M."/>
            <person name="Purvine S.O."/>
            <person name="Wright A.T."/>
            <person name="Boxma B."/>
            <person name="Van Alen T."/>
            <person name="Hackstein J.H."/>
            <person name="Baker S.E."/>
            <person name="Grigoriev I.V."/>
            <person name="O'Malley M.A."/>
        </authorList>
    </citation>
    <scope>NUCLEOTIDE SEQUENCE [LARGE SCALE GENOMIC DNA]</scope>
    <source>
        <strain evidence="4 5">G1</strain>
    </source>
</reference>
<dbReference type="OrthoDB" id="2137466at2759"/>
<name>A0A1Y2AZN4_9FUNG</name>
<evidence type="ECO:0000256" key="1">
    <source>
        <dbReference type="SAM" id="MobiDB-lite"/>
    </source>
</evidence>
<sequence length="610" mass="70217">MRIASKIVIVATLCFLYTKATTDIIGNLAFYGRGQRHLPNYWNDIKDIKGSNHAKVFFPFNDSDDNSTEGAKREEAASSNDIVDVARNYPLVLYIPGRPKNGNYSSIVFSVIGNDKEEPIELTSFHKIKSEMKIVPPRVTDLVDDGIVELNEDGSFKNLGINPEDLNHENIDLQSIDINNLDLSKNIDLWEQNVDIRLFFESEEINNDPEYTKEEILLYHFEIDNFEQPTTRWKECKGDINKSKIISSNILYSDFVIRNYGVLPVYLYIGNTIFLKKEPTVMVKEGKNQNEFQNWSWHKSQNSANKTATYYEGEQYKYPGDDKGCVKFVSKEDGDAAYYVHIDGGISAPPEGVSFRVRPMNDSTFKFKIDNKKEFNLTGEYLVHRNCKIPIEEETEVLVDVRSLVYSDPKFMLMNDINGFWVQQISEIKAKKNITEKLHGKEAAEAYEEVFYFYDFILHNTYPEDPENEMDPYDPTKKRYVKQKLFEDGDECRLTLETHEDWEDKSKTNEADPVIAWPDDIDFDTVFKSKHSIIITVDDLDDENKNNENKNNENKNNENKNNENDNTNNNSTSKPGGDKNKTEDSGVITLNSINTLITATLMTLLLVVLF</sequence>
<keyword evidence="5" id="KW-1185">Reference proteome</keyword>
<dbReference type="Proteomes" id="UP000193920">
    <property type="component" value="Unassembled WGS sequence"/>
</dbReference>
<feature type="compositionally biased region" description="Basic and acidic residues" evidence="1">
    <location>
        <begin position="543"/>
        <end position="563"/>
    </location>
</feature>
<evidence type="ECO:0000313" key="4">
    <source>
        <dbReference type="EMBL" id="ORY27697.1"/>
    </source>
</evidence>
<keyword evidence="2" id="KW-0472">Membrane</keyword>
<evidence type="ECO:0000313" key="5">
    <source>
        <dbReference type="Proteomes" id="UP000193920"/>
    </source>
</evidence>
<dbReference type="AlphaFoldDB" id="A0A1Y2AZN4"/>
<gene>
    <name evidence="4" type="ORF">LY90DRAFT_513344</name>
</gene>
<accession>A0A1Y2AZN4</accession>
<keyword evidence="3" id="KW-0732">Signal</keyword>
<dbReference type="STRING" id="1754190.A0A1Y2AZN4"/>
<feature type="transmembrane region" description="Helical" evidence="2">
    <location>
        <begin position="588"/>
        <end position="609"/>
    </location>
</feature>
<feature type="chain" id="PRO_5012260064" evidence="3">
    <location>
        <begin position="23"/>
        <end position="610"/>
    </location>
</feature>
<feature type="region of interest" description="Disordered" evidence="1">
    <location>
        <begin position="542"/>
        <end position="584"/>
    </location>
</feature>